<evidence type="ECO:0000313" key="1">
    <source>
        <dbReference type="EMBL" id="PCI27679.1"/>
    </source>
</evidence>
<dbReference type="AlphaFoldDB" id="A0A2A4T318"/>
<dbReference type="Gene3D" id="1.20.120.330">
    <property type="entry name" value="Nucleotidyltransferases domain 2"/>
    <property type="match status" value="1"/>
</dbReference>
<evidence type="ECO:0000313" key="2">
    <source>
        <dbReference type="Proteomes" id="UP000218113"/>
    </source>
</evidence>
<accession>A0A2A4T318</accession>
<sequence length="200" mass="23223">MGVNYRNLTAGEKEKKTSGLLFRSKPSILTLFYDEVPAFLGGELSKVYLYPKNPILNSRMAEDHKKLYFSVKLFDVTLQQLDRVLQQLEVSEFVLDSVIKRFEVTLLQAFRSIQVAAAFLGQDITTKEDAVTFAFSQDWIQDESLWRSMILVYKRTQHPYNTLQAEELYQEVLFYLDDFQCLDASLKKYCLELNQSSKGK</sequence>
<name>A0A2A4T318_9DELT</name>
<organism evidence="1 2">
    <name type="scientific">SAR324 cluster bacterium</name>
    <dbReference type="NCBI Taxonomy" id="2024889"/>
    <lineage>
        <taxon>Bacteria</taxon>
        <taxon>Deltaproteobacteria</taxon>
        <taxon>SAR324 cluster</taxon>
    </lineage>
</organism>
<comment type="caution">
    <text evidence="1">The sequence shown here is derived from an EMBL/GenBank/DDBJ whole genome shotgun (WGS) entry which is preliminary data.</text>
</comment>
<dbReference type="InterPro" id="IPR010235">
    <property type="entry name" value="HepT"/>
</dbReference>
<dbReference type="EMBL" id="NVSR01000052">
    <property type="protein sequence ID" value="PCI27679.1"/>
    <property type="molecule type" value="Genomic_DNA"/>
</dbReference>
<reference evidence="2" key="1">
    <citation type="submission" date="2017-08" db="EMBL/GenBank/DDBJ databases">
        <title>A dynamic microbial community with high functional redundancy inhabits the cold, oxic subseafloor aquifer.</title>
        <authorList>
            <person name="Tully B.J."/>
            <person name="Wheat C.G."/>
            <person name="Glazer B.T."/>
            <person name="Huber J.A."/>
        </authorList>
    </citation>
    <scope>NUCLEOTIDE SEQUENCE [LARGE SCALE GENOMIC DNA]</scope>
</reference>
<proteinExistence type="predicted"/>
<gene>
    <name evidence="1" type="ORF">COB67_07980</name>
</gene>
<dbReference type="Pfam" id="PF08780">
    <property type="entry name" value="NTase_sub_bind"/>
    <property type="match status" value="1"/>
</dbReference>
<dbReference type="SUPFAM" id="SSF81593">
    <property type="entry name" value="Nucleotidyltransferase substrate binding subunit/domain"/>
    <property type="match status" value="1"/>
</dbReference>
<dbReference type="Proteomes" id="UP000218113">
    <property type="component" value="Unassembled WGS sequence"/>
</dbReference>
<protein>
    <submittedName>
        <fullName evidence="1">Uncharacterized protein</fullName>
    </submittedName>
</protein>